<sequence>MNLCQQTRSKATLKLFFGTGVMLMRKYTIFGMTNTTQVMTMKTIFAIIVLMSVAASEANEQESYSRVASPRDGSHQGPTAAFPSKVRIADPCRPQSRRELNPPRHVTGEDSSSLPGAVRRIQYAMKVFHVDYNEPKTHPPKNN</sequence>
<evidence type="ECO:0000256" key="1">
    <source>
        <dbReference type="SAM" id="MobiDB-lite"/>
    </source>
</evidence>
<dbReference type="AlphaFoldDB" id="A0A8T2V5V2"/>
<gene>
    <name evidence="2" type="ORF">KP509_02G053700</name>
</gene>
<accession>A0A8T2V5V2</accession>
<protein>
    <submittedName>
        <fullName evidence="2">Uncharacterized protein</fullName>
    </submittedName>
</protein>
<proteinExistence type="predicted"/>
<organism evidence="2 3">
    <name type="scientific">Ceratopteris richardii</name>
    <name type="common">Triangle waterfern</name>
    <dbReference type="NCBI Taxonomy" id="49495"/>
    <lineage>
        <taxon>Eukaryota</taxon>
        <taxon>Viridiplantae</taxon>
        <taxon>Streptophyta</taxon>
        <taxon>Embryophyta</taxon>
        <taxon>Tracheophyta</taxon>
        <taxon>Polypodiopsida</taxon>
        <taxon>Polypodiidae</taxon>
        <taxon>Polypodiales</taxon>
        <taxon>Pteridineae</taxon>
        <taxon>Pteridaceae</taxon>
        <taxon>Parkerioideae</taxon>
        <taxon>Ceratopteris</taxon>
    </lineage>
</organism>
<dbReference type="EMBL" id="CM035407">
    <property type="protein sequence ID" value="KAH7443861.1"/>
    <property type="molecule type" value="Genomic_DNA"/>
</dbReference>
<name>A0A8T2V5V2_CERRI</name>
<comment type="caution">
    <text evidence="2">The sequence shown here is derived from an EMBL/GenBank/DDBJ whole genome shotgun (WGS) entry which is preliminary data.</text>
</comment>
<feature type="compositionally biased region" description="Basic and acidic residues" evidence="1">
    <location>
        <begin position="96"/>
        <end position="108"/>
    </location>
</feature>
<feature type="region of interest" description="Disordered" evidence="1">
    <location>
        <begin position="60"/>
        <end position="115"/>
    </location>
</feature>
<dbReference type="Proteomes" id="UP000825935">
    <property type="component" value="Chromosome 2"/>
</dbReference>
<evidence type="ECO:0000313" key="2">
    <source>
        <dbReference type="EMBL" id="KAH7443861.1"/>
    </source>
</evidence>
<keyword evidence="3" id="KW-1185">Reference proteome</keyword>
<reference evidence="2" key="1">
    <citation type="submission" date="2021-08" db="EMBL/GenBank/DDBJ databases">
        <title>WGS assembly of Ceratopteris richardii.</title>
        <authorList>
            <person name="Marchant D.B."/>
            <person name="Chen G."/>
            <person name="Jenkins J."/>
            <person name="Shu S."/>
            <person name="Leebens-Mack J."/>
            <person name="Grimwood J."/>
            <person name="Schmutz J."/>
            <person name="Soltis P."/>
            <person name="Soltis D."/>
            <person name="Chen Z.-H."/>
        </authorList>
    </citation>
    <scope>NUCLEOTIDE SEQUENCE</scope>
    <source>
        <strain evidence="2">Whitten #5841</strain>
        <tissue evidence="2">Leaf</tissue>
    </source>
</reference>
<evidence type="ECO:0000313" key="3">
    <source>
        <dbReference type="Proteomes" id="UP000825935"/>
    </source>
</evidence>